<dbReference type="InterPro" id="IPR051404">
    <property type="entry name" value="TA_system_antitoxin"/>
</dbReference>
<dbReference type="SUPFAM" id="SSF143100">
    <property type="entry name" value="TTHA1013/TTHA0281-like"/>
    <property type="match status" value="1"/>
</dbReference>
<evidence type="ECO:0000313" key="2">
    <source>
        <dbReference type="EMBL" id="HHE75547.1"/>
    </source>
</evidence>
<name>A0A7J3T9B3_9ARCH</name>
<feature type="domain" description="HicB-like antitoxin of toxin-antitoxin system" evidence="1">
    <location>
        <begin position="6"/>
        <end position="52"/>
    </location>
</feature>
<accession>A0A7J3T9B3</accession>
<dbReference type="PANTHER" id="PTHR34504:SF2">
    <property type="entry name" value="UPF0150 PROTEIN SSL0259"/>
    <property type="match status" value="1"/>
</dbReference>
<dbReference type="PANTHER" id="PTHR34504">
    <property type="entry name" value="ANTITOXIN HICB"/>
    <property type="match status" value="1"/>
</dbReference>
<comment type="caution">
    <text evidence="2">The sequence shown here is derived from an EMBL/GenBank/DDBJ whole genome shotgun (WGS) entry which is preliminary data.</text>
</comment>
<dbReference type="Proteomes" id="UP000886130">
    <property type="component" value="Unassembled WGS sequence"/>
</dbReference>
<protein>
    <submittedName>
        <fullName evidence="2">Type II toxin-antitoxin system HicB family antitoxin</fullName>
    </submittedName>
</protein>
<sequence>MKMEEYTVIIERDEDGYYVGEVVELPGCFTQAKSIDELMRRIKEAIELYIEEEGEIEIKNHFVGVQRVQA</sequence>
<evidence type="ECO:0000259" key="1">
    <source>
        <dbReference type="Pfam" id="PF15919"/>
    </source>
</evidence>
<dbReference type="InterPro" id="IPR035069">
    <property type="entry name" value="TTHA1013/TTHA0281-like"/>
</dbReference>
<organism evidence="2">
    <name type="scientific">Candidatus Aciduliprofundum boonei</name>
    <dbReference type="NCBI Taxonomy" id="379547"/>
    <lineage>
        <taxon>Archaea</taxon>
        <taxon>Methanobacteriati</taxon>
        <taxon>Thermoplasmatota</taxon>
        <taxon>DHVE2 group</taxon>
        <taxon>Candidatus Aciduliprofundum</taxon>
    </lineage>
</organism>
<reference evidence="2" key="1">
    <citation type="journal article" date="2020" name="mSystems">
        <title>Genome- and Community-Level Interaction Insights into Carbon Utilization and Element Cycling Functions of Hydrothermarchaeota in Hydrothermal Sediment.</title>
        <authorList>
            <person name="Zhou Z."/>
            <person name="Liu Y."/>
            <person name="Xu W."/>
            <person name="Pan J."/>
            <person name="Luo Z.H."/>
            <person name="Li M."/>
        </authorList>
    </citation>
    <scope>NUCLEOTIDE SEQUENCE [LARGE SCALE GENOMIC DNA]</scope>
    <source>
        <strain evidence="2">HyVt-85</strain>
    </source>
</reference>
<gene>
    <name evidence="2" type="ORF">ENL31_00270</name>
</gene>
<proteinExistence type="predicted"/>
<dbReference type="EMBL" id="DRTM01000021">
    <property type="protein sequence ID" value="HHE75547.1"/>
    <property type="molecule type" value="Genomic_DNA"/>
</dbReference>
<dbReference type="AlphaFoldDB" id="A0A7J3T9B3"/>
<dbReference type="Pfam" id="PF15919">
    <property type="entry name" value="HicB_lk_antitox"/>
    <property type="match status" value="1"/>
</dbReference>
<dbReference type="Gene3D" id="3.30.160.250">
    <property type="match status" value="1"/>
</dbReference>
<dbReference type="InterPro" id="IPR031807">
    <property type="entry name" value="HicB-like"/>
</dbReference>